<gene>
    <name evidence="1" type="ordered locus">CLDAP_21930</name>
</gene>
<dbReference type="HOGENOM" id="CLU_3023332_0_0_0"/>
<evidence type="ECO:0000313" key="2">
    <source>
        <dbReference type="Proteomes" id="UP000007880"/>
    </source>
</evidence>
<organism evidence="1 2">
    <name type="scientific">Caldilinea aerophila (strain DSM 14535 / JCM 11387 / NBRC 104270 / STL-6-O1)</name>
    <dbReference type="NCBI Taxonomy" id="926550"/>
    <lineage>
        <taxon>Bacteria</taxon>
        <taxon>Bacillati</taxon>
        <taxon>Chloroflexota</taxon>
        <taxon>Caldilineae</taxon>
        <taxon>Caldilineales</taxon>
        <taxon>Caldilineaceae</taxon>
        <taxon>Caldilinea</taxon>
    </lineage>
</organism>
<protein>
    <submittedName>
        <fullName evidence="1">Uncharacterized protein</fullName>
    </submittedName>
</protein>
<dbReference type="STRING" id="926550.CLDAP_21930"/>
<dbReference type="EMBL" id="AP012337">
    <property type="protein sequence ID" value="BAM00233.1"/>
    <property type="molecule type" value="Genomic_DNA"/>
</dbReference>
<name>I0I4P5_CALAS</name>
<dbReference type="KEGG" id="cap:CLDAP_21930"/>
<keyword evidence="2" id="KW-1185">Reference proteome</keyword>
<accession>I0I4P5</accession>
<reference evidence="1 2" key="1">
    <citation type="submission" date="2012-02" db="EMBL/GenBank/DDBJ databases">
        <title>Complete genome sequence of Caldilinea aerophila DSM 14535 (= NBRC 102666).</title>
        <authorList>
            <person name="Oguchi A."/>
            <person name="Hosoyama A."/>
            <person name="Sekine M."/>
            <person name="Fukai R."/>
            <person name="Kato Y."/>
            <person name="Nakamura S."/>
            <person name="Hanada S."/>
            <person name="Yamazaki S."/>
            <person name="Fujita N."/>
        </authorList>
    </citation>
    <scope>NUCLEOTIDE SEQUENCE [LARGE SCALE GENOMIC DNA]</scope>
    <source>
        <strain evidence="2">DSM 14535 / JCM 11387 / NBRC 104270 / STL-6-O1</strain>
    </source>
</reference>
<dbReference type="AlphaFoldDB" id="I0I4P5"/>
<proteinExistence type="predicted"/>
<evidence type="ECO:0000313" key="1">
    <source>
        <dbReference type="EMBL" id="BAM00233.1"/>
    </source>
</evidence>
<sequence length="55" mass="6128">MAFSQNRCLFVGAARSRTLSIAPRDHGSARDAQLRAAPTGFRPALHLQQSWLTKY</sequence>
<dbReference type="Proteomes" id="UP000007880">
    <property type="component" value="Chromosome"/>
</dbReference>